<evidence type="ECO:0000313" key="1">
    <source>
        <dbReference type="EMBL" id="BCJ99087.1"/>
    </source>
</evidence>
<reference evidence="1 2" key="1">
    <citation type="submission" date="2020-08" db="EMBL/GenBank/DDBJ databases">
        <title>Draft genome sequencing of an Anaerocolumna strain isolated from anoxic soil subjected to BSD treatment.</title>
        <authorList>
            <person name="Uek A."/>
            <person name="Tonouchi A."/>
        </authorList>
    </citation>
    <scope>NUCLEOTIDE SEQUENCE [LARGE SCALE GENOMIC DNA]</scope>
    <source>
        <strain evidence="1 2">CTTW</strain>
    </source>
</reference>
<reference evidence="1 2" key="2">
    <citation type="submission" date="2020-08" db="EMBL/GenBank/DDBJ databases">
        <authorList>
            <person name="Ueki A."/>
            <person name="Tonouchi A."/>
        </authorList>
    </citation>
    <scope>NUCLEOTIDE SEQUENCE [LARGE SCALE GENOMIC DNA]</scope>
    <source>
        <strain evidence="1 2">CTTW</strain>
    </source>
</reference>
<dbReference type="AlphaFoldDB" id="A0A7I8DN06"/>
<evidence type="ECO:0000313" key="2">
    <source>
        <dbReference type="Proteomes" id="UP000515703"/>
    </source>
</evidence>
<dbReference type="KEGG" id="acht:bsdcttw_21280"/>
<gene>
    <name evidence="1" type="ORF">bsdcttw_21280</name>
</gene>
<dbReference type="InterPro" id="IPR016024">
    <property type="entry name" value="ARM-type_fold"/>
</dbReference>
<sequence>MKKIYFFRWSWRDEIDETSTSPYTRLFEEDETKTYIYYRAEHRPYYTSRYFYLEGEDIEAVKERLMENMPLLTSEDLIDQLKDGKDILNRRSAIYQLGILWCGQPFEQPIYDIFEKILLQEQAEVKIAALYGMAWTCWKEIIPLVKMALNDKEEEVRRHASLLLEGLSKYEKNS</sequence>
<dbReference type="Proteomes" id="UP000515703">
    <property type="component" value="Chromosome"/>
</dbReference>
<dbReference type="Gene3D" id="1.25.10.10">
    <property type="entry name" value="Leucine-rich Repeat Variant"/>
    <property type="match status" value="1"/>
</dbReference>
<organism evidence="1 2">
    <name type="scientific">Anaerocolumna chitinilytica</name>
    <dbReference type="NCBI Taxonomy" id="1727145"/>
    <lineage>
        <taxon>Bacteria</taxon>
        <taxon>Bacillati</taxon>
        <taxon>Bacillota</taxon>
        <taxon>Clostridia</taxon>
        <taxon>Lachnospirales</taxon>
        <taxon>Lachnospiraceae</taxon>
        <taxon>Anaerocolumna</taxon>
    </lineage>
</organism>
<evidence type="ECO:0008006" key="3">
    <source>
        <dbReference type="Google" id="ProtNLM"/>
    </source>
</evidence>
<dbReference type="SUPFAM" id="SSF48371">
    <property type="entry name" value="ARM repeat"/>
    <property type="match status" value="1"/>
</dbReference>
<dbReference type="PROSITE" id="PS50077">
    <property type="entry name" value="HEAT_REPEAT"/>
    <property type="match status" value="1"/>
</dbReference>
<protein>
    <recommendedName>
        <fullName evidence="3">HEAT repeat domain-containing protein</fullName>
    </recommendedName>
</protein>
<name>A0A7I8DN06_9FIRM</name>
<dbReference type="InterPro" id="IPR011989">
    <property type="entry name" value="ARM-like"/>
</dbReference>
<proteinExistence type="predicted"/>
<accession>A0A7I8DN06</accession>
<dbReference type="EMBL" id="AP023368">
    <property type="protein sequence ID" value="BCJ99087.1"/>
    <property type="molecule type" value="Genomic_DNA"/>
</dbReference>
<dbReference type="InterPro" id="IPR021133">
    <property type="entry name" value="HEAT_type_2"/>
</dbReference>
<dbReference type="RefSeq" id="WP_185259365.1">
    <property type="nucleotide sequence ID" value="NZ_AP023368.1"/>
</dbReference>
<keyword evidence="2" id="KW-1185">Reference proteome</keyword>